<evidence type="ECO:0000313" key="2">
    <source>
        <dbReference type="Proteomes" id="UP000587760"/>
    </source>
</evidence>
<accession>A0A841RH35</accession>
<comment type="caution">
    <text evidence="1">The sequence shown here is derived from an EMBL/GenBank/DDBJ whole genome shotgun (WGS) entry which is preliminary data.</text>
</comment>
<sequence>MNKRLEYYKQFIDDLVKLKPTVLKRWVLEKGWPKLDENKKINKFLSRLKQEDKEILCELLQQARDGGIHDTLVYLNEKIILNEFKLYKGDTQLAVEPYGTELFWDWVARSEGDEWPEHQLDDDYKT</sequence>
<gene>
    <name evidence="1" type="ORF">HNR50_004386</name>
</gene>
<dbReference type="RefSeq" id="WP_184748918.1">
    <property type="nucleotide sequence ID" value="NZ_JACHGJ010000016.1"/>
</dbReference>
<organism evidence="1 2">
    <name type="scientific">Spirochaeta isovalerica</name>
    <dbReference type="NCBI Taxonomy" id="150"/>
    <lineage>
        <taxon>Bacteria</taxon>
        <taxon>Pseudomonadati</taxon>
        <taxon>Spirochaetota</taxon>
        <taxon>Spirochaetia</taxon>
        <taxon>Spirochaetales</taxon>
        <taxon>Spirochaetaceae</taxon>
        <taxon>Spirochaeta</taxon>
    </lineage>
</organism>
<evidence type="ECO:0000313" key="1">
    <source>
        <dbReference type="EMBL" id="MBB6482681.1"/>
    </source>
</evidence>
<protein>
    <submittedName>
        <fullName evidence="1">Uncharacterized protein</fullName>
    </submittedName>
</protein>
<proteinExistence type="predicted"/>
<reference evidence="1 2" key="1">
    <citation type="submission" date="2020-08" db="EMBL/GenBank/DDBJ databases">
        <title>Genomic Encyclopedia of Type Strains, Phase IV (KMG-IV): sequencing the most valuable type-strain genomes for metagenomic binning, comparative biology and taxonomic classification.</title>
        <authorList>
            <person name="Goeker M."/>
        </authorList>
    </citation>
    <scope>NUCLEOTIDE SEQUENCE [LARGE SCALE GENOMIC DNA]</scope>
    <source>
        <strain evidence="1 2">DSM 2461</strain>
    </source>
</reference>
<name>A0A841RH35_9SPIO</name>
<dbReference type="InterPro" id="IPR046677">
    <property type="entry name" value="DUF6547"/>
</dbReference>
<dbReference type="EMBL" id="JACHGJ010000016">
    <property type="protein sequence ID" value="MBB6482681.1"/>
    <property type="molecule type" value="Genomic_DNA"/>
</dbReference>
<keyword evidence="2" id="KW-1185">Reference proteome</keyword>
<dbReference type="Pfam" id="PF20184">
    <property type="entry name" value="DUF6547"/>
    <property type="match status" value="1"/>
</dbReference>
<dbReference type="Proteomes" id="UP000587760">
    <property type="component" value="Unassembled WGS sequence"/>
</dbReference>
<dbReference type="AlphaFoldDB" id="A0A841RH35"/>